<comment type="caution">
    <text evidence="7">The sequence shown here is derived from an EMBL/GenBank/DDBJ whole genome shotgun (WGS) entry which is preliminary data.</text>
</comment>
<evidence type="ECO:0000313" key="8">
    <source>
        <dbReference type="Proteomes" id="UP000297280"/>
    </source>
</evidence>
<keyword evidence="4 5" id="KW-0472">Membrane</keyword>
<feature type="transmembrane region" description="Helical" evidence="5">
    <location>
        <begin position="345"/>
        <end position="367"/>
    </location>
</feature>
<dbReference type="Proteomes" id="UP000297280">
    <property type="component" value="Unassembled WGS sequence"/>
</dbReference>
<feature type="transmembrane region" description="Helical" evidence="5">
    <location>
        <begin position="387"/>
        <end position="406"/>
    </location>
</feature>
<dbReference type="STRING" id="87229.A0A4Z1KIE1"/>
<feature type="transmembrane region" description="Helical" evidence="5">
    <location>
        <begin position="248"/>
        <end position="268"/>
    </location>
</feature>
<dbReference type="InterPro" id="IPR020846">
    <property type="entry name" value="MFS_dom"/>
</dbReference>
<dbReference type="PANTHER" id="PTHR23502:SF60">
    <property type="entry name" value="MAJOR FACILITATOR SUPERFAMILY (MFS) PROFILE DOMAIN-CONTAINING PROTEIN-RELATED"/>
    <property type="match status" value="1"/>
</dbReference>
<keyword evidence="3 5" id="KW-1133">Transmembrane helix</keyword>
<keyword evidence="2 5" id="KW-0812">Transmembrane</keyword>
<dbReference type="PROSITE" id="PS50850">
    <property type="entry name" value="MFS"/>
    <property type="match status" value="1"/>
</dbReference>
<dbReference type="GO" id="GO:0022857">
    <property type="term" value="F:transmembrane transporter activity"/>
    <property type="evidence" value="ECO:0007669"/>
    <property type="project" value="InterPro"/>
</dbReference>
<dbReference type="InterPro" id="IPR011701">
    <property type="entry name" value="MFS"/>
</dbReference>
<dbReference type="Pfam" id="PF07690">
    <property type="entry name" value="MFS_1"/>
    <property type="match status" value="1"/>
</dbReference>
<proteinExistence type="predicted"/>
<dbReference type="EMBL" id="PQXO01000357">
    <property type="protein sequence ID" value="TGO85851.1"/>
    <property type="molecule type" value="Genomic_DNA"/>
</dbReference>
<feature type="transmembrane region" description="Helical" evidence="5">
    <location>
        <begin position="20"/>
        <end position="41"/>
    </location>
</feature>
<feature type="transmembrane region" description="Helical" evidence="5">
    <location>
        <begin position="129"/>
        <end position="151"/>
    </location>
</feature>
<feature type="transmembrane region" description="Helical" evidence="5">
    <location>
        <begin position="316"/>
        <end position="333"/>
    </location>
</feature>
<reference evidence="7 8" key="1">
    <citation type="submission" date="2017-12" db="EMBL/GenBank/DDBJ databases">
        <title>Comparative genomics of Botrytis spp.</title>
        <authorList>
            <person name="Valero-Jimenez C.A."/>
            <person name="Tapia P."/>
            <person name="Veloso J."/>
            <person name="Silva-Moreno E."/>
            <person name="Staats M."/>
            <person name="Valdes J.H."/>
            <person name="Van Kan J.A.L."/>
        </authorList>
    </citation>
    <scope>NUCLEOTIDE SEQUENCE [LARGE SCALE GENOMIC DNA]</scope>
    <source>
        <strain evidence="7 8">MUCL3349</strain>
    </source>
</reference>
<name>A0A4Z1KIE1_9HELO</name>
<protein>
    <recommendedName>
        <fullName evidence="6">Major facilitator superfamily (MFS) profile domain-containing protein</fullName>
    </recommendedName>
</protein>
<comment type="subcellular location">
    <subcellularLocation>
        <location evidence="1">Membrane</location>
        <topology evidence="1">Multi-pass membrane protein</topology>
    </subcellularLocation>
</comment>
<sequence>MALALPIIASELHMTSLESVMAMSVYSLATAFGPLLIGPLSELYRRRVVLHTAKIWFLIWNIVCGFAQTKGLLIAARLMAGLGANAIYALGSERSDERGRSLGIYSLLPLFGAAAGPIIGGYITEYTTWRWMFWSTSTFQAILIVISIPLFRETHGPTILRHKAKELRRSTGNARYYTGDEALGNGRSVSWVLMRSFSRPIRSLLFHPITLVQACLSALDSGITYITLSTYSDIWTVEYHESISKSGLHYLAMCPGEIVGAQIGGPLLDLVFRRMKQRTNGVEMPEFRVPIIIPSFIFIPIGILVSGWAAQKHAPWIVVDLGAFGLCFGMQISGQTLQAYVIDSYPYHTSSASAASQFLCGLTAFGFPLFPPRMYQVLGHGWGNSTLAFIAIAIGIPAPLGIWWYGPRLRAKALSSY</sequence>
<dbReference type="Gene3D" id="1.20.1250.20">
    <property type="entry name" value="MFS general substrate transporter like domains"/>
    <property type="match status" value="1"/>
</dbReference>
<feature type="transmembrane region" description="Helical" evidence="5">
    <location>
        <begin position="74"/>
        <end position="90"/>
    </location>
</feature>
<evidence type="ECO:0000259" key="6">
    <source>
        <dbReference type="PROSITE" id="PS50850"/>
    </source>
</evidence>
<feature type="transmembrane region" description="Helical" evidence="5">
    <location>
        <begin position="48"/>
        <end position="68"/>
    </location>
</feature>
<dbReference type="GO" id="GO:0016020">
    <property type="term" value="C:membrane"/>
    <property type="evidence" value="ECO:0007669"/>
    <property type="project" value="UniProtKB-SubCell"/>
</dbReference>
<feature type="domain" description="Major facilitator superfamily (MFS) profile" evidence="6">
    <location>
        <begin position="1"/>
        <end position="410"/>
    </location>
</feature>
<dbReference type="AlphaFoldDB" id="A0A4Z1KIE1"/>
<keyword evidence="8" id="KW-1185">Reference proteome</keyword>
<gene>
    <name evidence="7" type="ORF">BPOR_0358g00090</name>
</gene>
<organism evidence="7 8">
    <name type="scientific">Botrytis porri</name>
    <dbReference type="NCBI Taxonomy" id="87229"/>
    <lineage>
        <taxon>Eukaryota</taxon>
        <taxon>Fungi</taxon>
        <taxon>Dikarya</taxon>
        <taxon>Ascomycota</taxon>
        <taxon>Pezizomycotina</taxon>
        <taxon>Leotiomycetes</taxon>
        <taxon>Helotiales</taxon>
        <taxon>Sclerotiniaceae</taxon>
        <taxon>Botrytis</taxon>
    </lineage>
</organism>
<evidence type="ECO:0000256" key="4">
    <source>
        <dbReference type="ARBA" id="ARBA00023136"/>
    </source>
</evidence>
<feature type="transmembrane region" description="Helical" evidence="5">
    <location>
        <begin position="102"/>
        <end position="123"/>
    </location>
</feature>
<dbReference type="SUPFAM" id="SSF103473">
    <property type="entry name" value="MFS general substrate transporter"/>
    <property type="match status" value="1"/>
</dbReference>
<feature type="transmembrane region" description="Helical" evidence="5">
    <location>
        <begin position="289"/>
        <end position="310"/>
    </location>
</feature>
<evidence type="ECO:0000256" key="5">
    <source>
        <dbReference type="SAM" id="Phobius"/>
    </source>
</evidence>
<feature type="transmembrane region" description="Helical" evidence="5">
    <location>
        <begin position="204"/>
        <end position="228"/>
    </location>
</feature>
<dbReference type="PANTHER" id="PTHR23502">
    <property type="entry name" value="MAJOR FACILITATOR SUPERFAMILY"/>
    <property type="match status" value="1"/>
</dbReference>
<evidence type="ECO:0000256" key="1">
    <source>
        <dbReference type="ARBA" id="ARBA00004141"/>
    </source>
</evidence>
<evidence type="ECO:0000256" key="3">
    <source>
        <dbReference type="ARBA" id="ARBA00022989"/>
    </source>
</evidence>
<evidence type="ECO:0000256" key="2">
    <source>
        <dbReference type="ARBA" id="ARBA00022692"/>
    </source>
</evidence>
<evidence type="ECO:0000313" key="7">
    <source>
        <dbReference type="EMBL" id="TGO85851.1"/>
    </source>
</evidence>
<accession>A0A4Z1KIE1</accession>
<dbReference type="InterPro" id="IPR036259">
    <property type="entry name" value="MFS_trans_sf"/>
</dbReference>